<protein>
    <submittedName>
        <fullName evidence="2">Uncharacterized protein</fullName>
    </submittedName>
</protein>
<name>A0A8J2IHI3_FUSEQ</name>
<dbReference type="Proteomes" id="UP000693738">
    <property type="component" value="Unassembled WGS sequence"/>
</dbReference>
<evidence type="ECO:0000313" key="2">
    <source>
        <dbReference type="EMBL" id="CAG7556467.1"/>
    </source>
</evidence>
<evidence type="ECO:0000313" key="3">
    <source>
        <dbReference type="Proteomes" id="UP000693738"/>
    </source>
</evidence>
<accession>A0A8J2IHI3</accession>
<dbReference type="AlphaFoldDB" id="A0A8J2IHI3"/>
<feature type="region of interest" description="Disordered" evidence="1">
    <location>
        <begin position="23"/>
        <end position="43"/>
    </location>
</feature>
<sequence length="228" mass="25698">MAEWTDSQLNKPQCFTAVSITSAPPLATPPPFSPSSNNEPDDIGDYRKQLLNSRFASGKFACFSLFTQAHSVVGSEACAPFFYNKLRLNTPECEVYEMSRKHKLTQRPILGYFLASDVPCEKLYQRRLNELTPALWFEDPRKTTPEAFFVRLLVTNESGQTNAHVFRADILYTFVDALDNPTDAMVNLVWPALQHVQVPFAPQARFAERVAGQLLAGLKKNTPEEVPR</sequence>
<comment type="caution">
    <text evidence="2">The sequence shown here is derived from an EMBL/GenBank/DDBJ whole genome shotgun (WGS) entry which is preliminary data.</text>
</comment>
<organism evidence="2 3">
    <name type="scientific">Fusarium equiseti</name>
    <name type="common">Fusarium scirpi</name>
    <dbReference type="NCBI Taxonomy" id="61235"/>
    <lineage>
        <taxon>Eukaryota</taxon>
        <taxon>Fungi</taxon>
        <taxon>Dikarya</taxon>
        <taxon>Ascomycota</taxon>
        <taxon>Pezizomycotina</taxon>
        <taxon>Sordariomycetes</taxon>
        <taxon>Hypocreomycetidae</taxon>
        <taxon>Hypocreales</taxon>
        <taxon>Nectriaceae</taxon>
        <taxon>Fusarium</taxon>
        <taxon>Fusarium incarnatum-equiseti species complex</taxon>
    </lineage>
</organism>
<reference evidence="2" key="1">
    <citation type="submission" date="2021-05" db="EMBL/GenBank/DDBJ databases">
        <authorList>
            <person name="Khan N."/>
        </authorList>
    </citation>
    <scope>NUCLEOTIDE SEQUENCE</scope>
</reference>
<proteinExistence type="predicted"/>
<dbReference type="EMBL" id="CAJSTJ010000099">
    <property type="protein sequence ID" value="CAG7556467.1"/>
    <property type="molecule type" value="Genomic_DNA"/>
</dbReference>
<gene>
    <name evidence="2" type="ORF">FEQUK3_LOCUS2202</name>
</gene>
<evidence type="ECO:0000256" key="1">
    <source>
        <dbReference type="SAM" id="MobiDB-lite"/>
    </source>
</evidence>